<dbReference type="OrthoDB" id="547665at2759"/>
<dbReference type="AlphaFoldDB" id="A0A556VXN2"/>
<feature type="compositionally biased region" description="Polar residues" evidence="19">
    <location>
        <begin position="413"/>
        <end position="480"/>
    </location>
</feature>
<evidence type="ECO:0000256" key="18">
    <source>
        <dbReference type="PROSITE-ProRule" id="PRU10141"/>
    </source>
</evidence>
<feature type="region of interest" description="Disordered" evidence="19">
    <location>
        <begin position="544"/>
        <end position="664"/>
    </location>
</feature>
<keyword evidence="9" id="KW-0479">Metal-binding</keyword>
<keyword evidence="10" id="KW-0732">Signal</keyword>
<feature type="compositionally biased region" description="Polar residues" evidence="19">
    <location>
        <begin position="963"/>
        <end position="979"/>
    </location>
</feature>
<evidence type="ECO:0000256" key="19">
    <source>
        <dbReference type="SAM" id="MobiDB-lite"/>
    </source>
</evidence>
<evidence type="ECO:0000256" key="15">
    <source>
        <dbReference type="ARBA" id="ARBA00022989"/>
    </source>
</evidence>
<feature type="region of interest" description="Disordered" evidence="19">
    <location>
        <begin position="694"/>
        <end position="770"/>
    </location>
</feature>
<feature type="compositionally biased region" description="Polar residues" evidence="19">
    <location>
        <begin position="606"/>
        <end position="617"/>
    </location>
</feature>
<dbReference type="Gene3D" id="1.10.510.10">
    <property type="entry name" value="Transferase(Phosphotransferase) domain 1"/>
    <property type="match status" value="1"/>
</dbReference>
<evidence type="ECO:0000256" key="13">
    <source>
        <dbReference type="ARBA" id="ARBA00022840"/>
    </source>
</evidence>
<evidence type="ECO:0000256" key="1">
    <source>
        <dbReference type="ARBA" id="ARBA00001936"/>
    </source>
</evidence>
<dbReference type="PROSITE" id="PS00108">
    <property type="entry name" value="PROTEIN_KINASE_ST"/>
    <property type="match status" value="1"/>
</dbReference>
<feature type="transmembrane region" description="Helical" evidence="20">
    <location>
        <begin position="81"/>
        <end position="102"/>
    </location>
</feature>
<evidence type="ECO:0000256" key="20">
    <source>
        <dbReference type="SAM" id="Phobius"/>
    </source>
</evidence>
<sequence length="1161" mass="129462">MALNLTGNQHIVRSFIGQEIRVKRCVSSSLLAVFFAIQGVSDENRTLKLGPNFYICSCSQEEECNDKLIFSTAETPVETPIILLILVPQAILAIVLLSLFYFCYAYSLCPSRLKQDFSDTHSIDTIKHQRSDSVSNWLNHNTKLLPIQLEEMVGKGRFAEVYRARLKSAENGVVQMVAVKIFPLEEFLSWNTEHEIFLDPELSHENIVHFLAAEKHIVKRQLWLITAFHTQGNLRDYLRENQLEWEEFCKMGGDVVRGVAHLHSDRTAVGGVKTAIAHRDLKSDNVLVKDDRSCCICDFGLSIRLDSDMSREELANSGQVGTVRYMAPELLESRLNLENIESFKQADVYSMALLLWEITSRCSANGDLREYKPPFGRLHHPCIESMKDAVIRNQERPEILPSWRTHPSLLPPKTNSKLPQTNNPLSQTPAPSKLTNSSQTPAPKQTPSKTNYCPNNHPTAPEQPLSTPSQNYCPKQNPKQNYKKCPKNTLKQTTAPTHKTYSSQTPAPNNPHKQTAKPPTLTTLHCPLTKQQNSQNYCPKKTTTLTKLLPPKQHTSQTPAPNNHSHKNSCPKQPPQTNTLTNTAPNTTLTKLLPPTTLTNSHKLLPQTNNTLTNYCPKQTPSQTAPTPTPQTTTAPNNHSHKLLPKQPLSQTPAPKTNTLTNYCPKQPLSQNSCPKQHPHKTCPKQTHLTNYSCPKQTPSQTPAPNNHSHKLPPQQTAPNNTLHCPNKHPHKNCPKQTPHYCPKQPLSQTPAPNNHSHKTPAPNQKPLSHKLLPQTTTLTNYCPKHTTHNYYCIAPKQNPKTPTLTNSCPKQTTLPHKLTNSAQTPAPKQPLSQTTAPNNPSQTPAPKPTLNKNSAPNNHSQILPQTTNPHKKLLPQTTTLTNYCPKQTPSQNNSCPKTQPTLTKLPQTNHPHKLLPQTTTPPQQQTKPHKLLPKQTTPSQHCPKQTPSPTAPNKHKPHKLPQTKNSCPKQPLSQNSCPNKHPHKLLSNCPKHTLTNSCPKQTPSQPTPAPNNHSHKLLPQTTTLTLSKLLPQNNHSHKLLPQTNTPHKLPTKNLLLPQTTTLKTTAPTTTSQTTAPNNHPHKLLPQTNTLTNSCPKQPLSKLLLPKQPPSTTTTAQPNNHPYKLQPQTTPLTNYSTLPQTNTLTNYCPKQTPSQTTVTNN</sequence>
<dbReference type="GO" id="GO:0004675">
    <property type="term" value="F:transmembrane receptor protein serine/threonine kinase activity"/>
    <property type="evidence" value="ECO:0007669"/>
    <property type="project" value="UniProtKB-EC"/>
</dbReference>
<name>A0A556VXN2_BAGYA</name>
<feature type="compositionally biased region" description="Polar residues" evidence="19">
    <location>
        <begin position="804"/>
        <end position="869"/>
    </location>
</feature>
<feature type="compositionally biased region" description="Polar residues" evidence="19">
    <location>
        <begin position="489"/>
        <end position="513"/>
    </location>
</feature>
<protein>
    <recommendedName>
        <fullName evidence="5">receptor protein serine/threonine kinase</fullName>
        <ecNumber evidence="5">2.7.11.30</ecNumber>
    </recommendedName>
</protein>
<proteinExistence type="inferred from homology"/>
<feature type="compositionally biased region" description="Polar residues" evidence="19">
    <location>
        <begin position="936"/>
        <end position="949"/>
    </location>
</feature>
<dbReference type="GO" id="GO:0005524">
    <property type="term" value="F:ATP binding"/>
    <property type="evidence" value="ECO:0007669"/>
    <property type="project" value="UniProtKB-UniRule"/>
</dbReference>
<feature type="compositionally biased region" description="Polar residues" evidence="19">
    <location>
        <begin position="648"/>
        <end position="664"/>
    </location>
</feature>
<comment type="caution">
    <text evidence="22">The sequence shown here is derived from an EMBL/GenBank/DDBJ whole genome shotgun (WGS) entry which is preliminary data.</text>
</comment>
<evidence type="ECO:0000256" key="2">
    <source>
        <dbReference type="ARBA" id="ARBA00001946"/>
    </source>
</evidence>
<evidence type="ECO:0000256" key="5">
    <source>
        <dbReference type="ARBA" id="ARBA00012401"/>
    </source>
</evidence>
<feature type="binding site" evidence="18">
    <location>
        <position position="180"/>
    </location>
    <ligand>
        <name>ATP</name>
        <dbReference type="ChEBI" id="CHEBI:30616"/>
    </ligand>
</feature>
<keyword evidence="15 20" id="KW-1133">Transmembrane helix</keyword>
<dbReference type="SMART" id="SM00220">
    <property type="entry name" value="S_TKc"/>
    <property type="match status" value="1"/>
</dbReference>
<dbReference type="PROSITE" id="PS50011">
    <property type="entry name" value="PROTEIN_KINASE_DOM"/>
    <property type="match status" value="1"/>
</dbReference>
<evidence type="ECO:0000259" key="21">
    <source>
        <dbReference type="PROSITE" id="PS50011"/>
    </source>
</evidence>
<keyword evidence="16 20" id="KW-0472">Membrane</keyword>
<feature type="region of interest" description="Disordered" evidence="19">
    <location>
        <begin position="804"/>
        <end position="985"/>
    </location>
</feature>
<dbReference type="EC" id="2.7.11.30" evidence="5"/>
<dbReference type="InterPro" id="IPR011009">
    <property type="entry name" value="Kinase-like_dom_sf"/>
</dbReference>
<dbReference type="PANTHER" id="PTHR23255:SF55">
    <property type="entry name" value="TGF-BETA RECEPTOR TYPE-2"/>
    <property type="match status" value="1"/>
</dbReference>
<keyword evidence="17 22" id="KW-0675">Receptor</keyword>
<feature type="compositionally biased region" description="Polar residues" evidence="19">
    <location>
        <begin position="694"/>
        <end position="707"/>
    </location>
</feature>
<dbReference type="Gene3D" id="3.30.200.20">
    <property type="entry name" value="Phosphorylase Kinase, domain 1"/>
    <property type="match status" value="1"/>
</dbReference>
<evidence type="ECO:0000256" key="16">
    <source>
        <dbReference type="ARBA" id="ARBA00023136"/>
    </source>
</evidence>
<feature type="compositionally biased region" description="Polar residues" evidence="19">
    <location>
        <begin position="553"/>
        <end position="563"/>
    </location>
</feature>
<dbReference type="GO" id="GO:0007507">
    <property type="term" value="P:heart development"/>
    <property type="evidence" value="ECO:0007669"/>
    <property type="project" value="TreeGrafter"/>
</dbReference>
<dbReference type="InterPro" id="IPR045860">
    <property type="entry name" value="Snake_toxin-like_sf"/>
</dbReference>
<evidence type="ECO:0000256" key="6">
    <source>
        <dbReference type="ARBA" id="ARBA00022527"/>
    </source>
</evidence>
<keyword evidence="13 18" id="KW-0067">ATP-binding</keyword>
<feature type="compositionally biased region" description="Polar residues" evidence="19">
    <location>
        <begin position="1116"/>
        <end position="1161"/>
    </location>
</feature>
<comment type="cofactor">
    <cofactor evidence="2">
        <name>Mg(2+)</name>
        <dbReference type="ChEBI" id="CHEBI:18420"/>
    </cofactor>
</comment>
<dbReference type="EMBL" id="VCAZ01000541">
    <property type="protein sequence ID" value="TVK90172.1"/>
    <property type="molecule type" value="Genomic_DNA"/>
</dbReference>
<evidence type="ECO:0000256" key="11">
    <source>
        <dbReference type="ARBA" id="ARBA00022741"/>
    </source>
</evidence>
<feature type="compositionally biased region" description="Polar residues" evidence="19">
    <location>
        <begin position="876"/>
        <end position="910"/>
    </location>
</feature>
<keyword evidence="12" id="KW-0418">Kinase</keyword>
<organism evidence="22 23">
    <name type="scientific">Bagarius yarrelli</name>
    <name type="common">Goonch</name>
    <name type="synonym">Bagrus yarrelli</name>
    <dbReference type="NCBI Taxonomy" id="175774"/>
    <lineage>
        <taxon>Eukaryota</taxon>
        <taxon>Metazoa</taxon>
        <taxon>Chordata</taxon>
        <taxon>Craniata</taxon>
        <taxon>Vertebrata</taxon>
        <taxon>Euteleostomi</taxon>
        <taxon>Actinopterygii</taxon>
        <taxon>Neopterygii</taxon>
        <taxon>Teleostei</taxon>
        <taxon>Ostariophysi</taxon>
        <taxon>Siluriformes</taxon>
        <taxon>Sisoridae</taxon>
        <taxon>Sisorinae</taxon>
        <taxon>Bagarius</taxon>
    </lineage>
</organism>
<evidence type="ECO:0000256" key="4">
    <source>
        <dbReference type="ARBA" id="ARBA00009605"/>
    </source>
</evidence>
<feature type="compositionally biased region" description="Low complexity" evidence="19">
    <location>
        <begin position="1105"/>
        <end position="1115"/>
    </location>
</feature>
<feature type="domain" description="Protein kinase" evidence="21">
    <location>
        <begin position="147"/>
        <end position="460"/>
    </location>
</feature>
<comment type="subcellular location">
    <subcellularLocation>
        <location evidence="3">Membrane</location>
        <topology evidence="3">Single-pass type I membrane protein</topology>
    </subcellularLocation>
</comment>
<dbReference type="SUPFAM" id="SSF56112">
    <property type="entry name" value="Protein kinase-like (PK-like)"/>
    <property type="match status" value="1"/>
</dbReference>
<reference evidence="22 23" key="1">
    <citation type="journal article" date="2019" name="Genome Biol. Evol.">
        <title>Whole-Genome Sequencing of the Giant Devil Catfish, Bagarius yarrelli.</title>
        <authorList>
            <person name="Jiang W."/>
            <person name="Lv Y."/>
            <person name="Cheng L."/>
            <person name="Yang K."/>
            <person name="Chao B."/>
            <person name="Wang X."/>
            <person name="Li Y."/>
            <person name="Pan X."/>
            <person name="You X."/>
            <person name="Zhang Y."/>
            <person name="Yang J."/>
            <person name="Li J."/>
            <person name="Zhang X."/>
            <person name="Liu S."/>
            <person name="Sun C."/>
            <person name="Yang J."/>
            <person name="Shi Q."/>
        </authorList>
    </citation>
    <scope>NUCLEOTIDE SEQUENCE [LARGE SCALE GENOMIC DNA]</scope>
    <source>
        <strain evidence="22">JWS20170419001</strain>
        <tissue evidence="22">Muscle</tissue>
    </source>
</reference>
<feature type="compositionally biased region" description="Low complexity" evidence="19">
    <location>
        <begin position="575"/>
        <end position="600"/>
    </location>
</feature>
<dbReference type="InterPro" id="IPR000333">
    <property type="entry name" value="TGFB_receptor"/>
</dbReference>
<evidence type="ECO:0000313" key="22">
    <source>
        <dbReference type="EMBL" id="TVK90172.1"/>
    </source>
</evidence>
<evidence type="ECO:0000256" key="7">
    <source>
        <dbReference type="ARBA" id="ARBA00022679"/>
    </source>
</evidence>
<feature type="compositionally biased region" description="Polar residues" evidence="19">
    <location>
        <begin position="714"/>
        <end position="724"/>
    </location>
</feature>
<comment type="similarity">
    <text evidence="4">Belongs to the protein kinase superfamily. TKL Ser/Thr protein kinase family. TGFB receptor subfamily.</text>
</comment>
<gene>
    <name evidence="22" type="ORF">Baya_16687</name>
</gene>
<dbReference type="InterPro" id="IPR017441">
    <property type="entry name" value="Protein_kinase_ATP_BS"/>
</dbReference>
<accession>A0A556VXN2</accession>
<feature type="compositionally biased region" description="Low complexity" evidence="19">
    <location>
        <begin position="915"/>
        <end position="927"/>
    </location>
</feature>
<feature type="region of interest" description="Disordered" evidence="19">
    <location>
        <begin position="997"/>
        <end position="1018"/>
    </location>
</feature>
<keyword evidence="14" id="KW-0460">Magnesium</keyword>
<dbReference type="SUPFAM" id="SSF57302">
    <property type="entry name" value="Snake toxin-like"/>
    <property type="match status" value="1"/>
</dbReference>
<feature type="region of interest" description="Disordered" evidence="19">
    <location>
        <begin position="1105"/>
        <end position="1161"/>
    </location>
</feature>
<dbReference type="Pfam" id="PF07714">
    <property type="entry name" value="PK_Tyr_Ser-Thr"/>
    <property type="match status" value="1"/>
</dbReference>
<dbReference type="InterPro" id="IPR001245">
    <property type="entry name" value="Ser-Thr/Tyr_kinase_cat_dom"/>
</dbReference>
<dbReference type="PANTHER" id="PTHR23255">
    <property type="entry name" value="TRANSFORMING GROWTH FACTOR-BETA RECEPTOR TYPE I AND II"/>
    <property type="match status" value="1"/>
</dbReference>
<dbReference type="GO" id="GO:0071363">
    <property type="term" value="P:cellular response to growth factor stimulus"/>
    <property type="evidence" value="ECO:0007669"/>
    <property type="project" value="TreeGrafter"/>
</dbReference>
<keyword evidence="6" id="KW-0723">Serine/threonine-protein kinase</keyword>
<keyword evidence="7" id="KW-0808">Transferase</keyword>
<keyword evidence="23" id="KW-1185">Reference proteome</keyword>
<dbReference type="InterPro" id="IPR000719">
    <property type="entry name" value="Prot_kinase_dom"/>
</dbReference>
<keyword evidence="11 18" id="KW-0547">Nucleotide-binding</keyword>
<comment type="cofactor">
    <cofactor evidence="1">
        <name>Mn(2+)</name>
        <dbReference type="ChEBI" id="CHEBI:29035"/>
    </cofactor>
</comment>
<feature type="compositionally biased region" description="Low complexity" evidence="19">
    <location>
        <begin position="619"/>
        <end position="636"/>
    </location>
</feature>
<evidence type="ECO:0000256" key="8">
    <source>
        <dbReference type="ARBA" id="ARBA00022692"/>
    </source>
</evidence>
<evidence type="ECO:0000256" key="14">
    <source>
        <dbReference type="ARBA" id="ARBA00022842"/>
    </source>
</evidence>
<evidence type="ECO:0000256" key="9">
    <source>
        <dbReference type="ARBA" id="ARBA00022723"/>
    </source>
</evidence>
<dbReference type="GO" id="GO:0043235">
    <property type="term" value="C:receptor complex"/>
    <property type="evidence" value="ECO:0007669"/>
    <property type="project" value="TreeGrafter"/>
</dbReference>
<keyword evidence="8 20" id="KW-0812">Transmembrane</keyword>
<evidence type="ECO:0000256" key="17">
    <source>
        <dbReference type="ARBA" id="ARBA00023170"/>
    </source>
</evidence>
<dbReference type="PROSITE" id="PS00107">
    <property type="entry name" value="PROTEIN_KINASE_ATP"/>
    <property type="match status" value="1"/>
</dbReference>
<dbReference type="Proteomes" id="UP000319801">
    <property type="component" value="Unassembled WGS sequence"/>
</dbReference>
<evidence type="ECO:0000256" key="12">
    <source>
        <dbReference type="ARBA" id="ARBA00022777"/>
    </source>
</evidence>
<evidence type="ECO:0000313" key="23">
    <source>
        <dbReference type="Proteomes" id="UP000319801"/>
    </source>
</evidence>
<evidence type="ECO:0000256" key="10">
    <source>
        <dbReference type="ARBA" id="ARBA00022729"/>
    </source>
</evidence>
<evidence type="ECO:0000256" key="3">
    <source>
        <dbReference type="ARBA" id="ARBA00004479"/>
    </source>
</evidence>
<dbReference type="GO" id="GO:0005886">
    <property type="term" value="C:plasma membrane"/>
    <property type="evidence" value="ECO:0007669"/>
    <property type="project" value="TreeGrafter"/>
</dbReference>
<dbReference type="InterPro" id="IPR008271">
    <property type="entry name" value="Ser/Thr_kinase_AS"/>
</dbReference>
<feature type="region of interest" description="Disordered" evidence="19">
    <location>
        <begin position="398"/>
        <end position="524"/>
    </location>
</feature>
<feature type="compositionally biased region" description="Polar residues" evidence="19">
    <location>
        <begin position="746"/>
        <end position="755"/>
    </location>
</feature>